<evidence type="ECO:0000313" key="3">
    <source>
        <dbReference type="Proteomes" id="UP001251528"/>
    </source>
</evidence>
<evidence type="ECO:0000313" key="2">
    <source>
        <dbReference type="EMBL" id="KAK2606364.1"/>
    </source>
</evidence>
<dbReference type="Proteomes" id="UP001251528">
    <property type="component" value="Unassembled WGS sequence"/>
</dbReference>
<dbReference type="AlphaFoldDB" id="A0AAJ0G0R8"/>
<feature type="region of interest" description="Disordered" evidence="1">
    <location>
        <begin position="1"/>
        <end position="308"/>
    </location>
</feature>
<feature type="compositionally biased region" description="Polar residues" evidence="1">
    <location>
        <begin position="358"/>
        <end position="368"/>
    </location>
</feature>
<gene>
    <name evidence="2" type="ORF">QQS21_003183</name>
</gene>
<sequence>MSQVKNLRAMFENKGDSSPPDRGRSPGISSPRRHVEGLSSSSSPRRLSKVRTNFVAIEKDGRMGLRRDQSGEPSLSRGRLSMDTADAETNTDFVGRINTESLEDDAKMSHKHPITGCNQEPIRDNLGDNMAGNPGDTARSASKTGPEPEPSHNAVSLDREKEEVADSSQIKTFKSSPTSSRHGRGKKHQTPSTAMKLATRGPKVATKITLDARSQPTGPTRGSVFSKAPLDMPKKSARETRPPARVRPPPLGLSCKIQPPKVKSQNDTGFAKPKPKSPTKPVELPSSLTAPTASSESKASGSSLTQHRLGASWASPIASSQTSNRGDLILASSVGTINRQEHASSKSRPSLGPPPNKPSQGAATNKKQSNIDEGFLARMMRPTQSSSSKLADKSPITPPKKTAQRLGRAEHPKASDQVTNRSLSSRNSHTKKTLKNKSAEAKPTSQFAAVGEANVQETRKSEDTHDKPGLRQEISLSGADVNQSASEVTPERLSVKIELSNIPAEEPTENDSLEIPKTLHVEKGVEIFNTNSALNGEICQTRVGETGGGVLEPPNKSIFAPTALAPGGTKEPAETVTVQERNFGEEPLGTNEVTSAGISELGQEQDAPIDNSATRKLPIVEGPTAATLCPPDAPLDTRNPGGAGDADVEVVKVSIFRPQTPGTQHIDEDTLPKVSAGSRDSPLSRPKLAVIASPDCLVENDLEEITLVEEEKLVGYGTITEEQLSSDVVRSLTSETEMESIESGNS</sequence>
<feature type="compositionally biased region" description="Low complexity" evidence="1">
    <location>
        <begin position="294"/>
        <end position="303"/>
    </location>
</feature>
<dbReference type="EMBL" id="JASWJB010000041">
    <property type="protein sequence ID" value="KAK2606364.1"/>
    <property type="molecule type" value="Genomic_DNA"/>
</dbReference>
<evidence type="ECO:0000256" key="1">
    <source>
        <dbReference type="SAM" id="MobiDB-lite"/>
    </source>
</evidence>
<feature type="region of interest" description="Disordered" evidence="1">
    <location>
        <begin position="330"/>
        <end position="492"/>
    </location>
</feature>
<reference evidence="2" key="1">
    <citation type="submission" date="2023-06" db="EMBL/GenBank/DDBJ databases">
        <title>Conoideocrella luteorostrata (Hypocreales: Clavicipitaceae), a potential biocontrol fungus for elongate hemlock scale in United States Christmas tree production areas.</title>
        <authorList>
            <person name="Barrett H."/>
            <person name="Lovett B."/>
            <person name="Macias A.M."/>
            <person name="Stajich J.E."/>
            <person name="Kasson M.T."/>
        </authorList>
    </citation>
    <scope>NUCLEOTIDE SEQUENCE</scope>
    <source>
        <strain evidence="2">ARSEF 14590</strain>
    </source>
</reference>
<feature type="region of interest" description="Disordered" evidence="1">
    <location>
        <begin position="727"/>
        <end position="746"/>
    </location>
</feature>
<feature type="compositionally biased region" description="Basic and acidic residues" evidence="1">
    <location>
        <begin position="232"/>
        <end position="242"/>
    </location>
</feature>
<feature type="compositionally biased region" description="Polar residues" evidence="1">
    <location>
        <begin position="416"/>
        <end position="427"/>
    </location>
</feature>
<feature type="region of interest" description="Disordered" evidence="1">
    <location>
        <begin position="659"/>
        <end position="683"/>
    </location>
</feature>
<feature type="compositionally biased region" description="Basic and acidic residues" evidence="1">
    <location>
        <begin position="457"/>
        <end position="470"/>
    </location>
</feature>
<keyword evidence="3" id="KW-1185">Reference proteome</keyword>
<feature type="compositionally biased region" description="Polar residues" evidence="1">
    <location>
        <begin position="166"/>
        <end position="180"/>
    </location>
</feature>
<name>A0AAJ0G0R8_9HYPO</name>
<proteinExistence type="predicted"/>
<feature type="compositionally biased region" description="Basic and acidic residues" evidence="1">
    <location>
        <begin position="57"/>
        <end position="70"/>
    </location>
</feature>
<organism evidence="2 3">
    <name type="scientific">Conoideocrella luteorostrata</name>
    <dbReference type="NCBI Taxonomy" id="1105319"/>
    <lineage>
        <taxon>Eukaryota</taxon>
        <taxon>Fungi</taxon>
        <taxon>Dikarya</taxon>
        <taxon>Ascomycota</taxon>
        <taxon>Pezizomycotina</taxon>
        <taxon>Sordariomycetes</taxon>
        <taxon>Hypocreomycetidae</taxon>
        <taxon>Hypocreales</taxon>
        <taxon>Clavicipitaceae</taxon>
        <taxon>Conoideocrella</taxon>
    </lineage>
</organism>
<protein>
    <submittedName>
        <fullName evidence="2">Uncharacterized protein</fullName>
    </submittedName>
</protein>
<comment type="caution">
    <text evidence="2">The sequence shown here is derived from an EMBL/GenBank/DDBJ whole genome shotgun (WGS) entry which is preliminary data.</text>
</comment>
<accession>A0AAJ0G0R8</accession>
<feature type="compositionally biased region" description="Basic and acidic residues" evidence="1">
    <location>
        <begin position="11"/>
        <end position="24"/>
    </location>
</feature>